<sequence>MSHIEIKIMPNEQFKKIMNELKQTWDFNEDYNKLFKRYNVDGYIMLPDATE</sequence>
<keyword evidence="2" id="KW-1185">Reference proteome</keyword>
<proteinExistence type="predicted"/>
<dbReference type="Proteomes" id="UP000652477">
    <property type="component" value="Unassembled WGS sequence"/>
</dbReference>
<dbReference type="AlphaFoldDB" id="A0A923LH31"/>
<evidence type="ECO:0000313" key="2">
    <source>
        <dbReference type="Proteomes" id="UP000652477"/>
    </source>
</evidence>
<comment type="caution">
    <text evidence="1">The sequence shown here is derived from an EMBL/GenBank/DDBJ whole genome shotgun (WGS) entry which is preliminary data.</text>
</comment>
<organism evidence="1 2">
    <name type="scientific">Mediterraneibacter hominis</name>
    <dbReference type="NCBI Taxonomy" id="2763054"/>
    <lineage>
        <taxon>Bacteria</taxon>
        <taxon>Bacillati</taxon>
        <taxon>Bacillota</taxon>
        <taxon>Clostridia</taxon>
        <taxon>Lachnospirales</taxon>
        <taxon>Lachnospiraceae</taxon>
        <taxon>Mediterraneibacter</taxon>
    </lineage>
</organism>
<dbReference type="EMBL" id="JACOPF010000001">
    <property type="protein sequence ID" value="MBC5688193.1"/>
    <property type="molecule type" value="Genomic_DNA"/>
</dbReference>
<dbReference type="RefSeq" id="WP_186874827.1">
    <property type="nucleotide sequence ID" value="NZ_JACOPF010000001.1"/>
</dbReference>
<evidence type="ECO:0000313" key="1">
    <source>
        <dbReference type="EMBL" id="MBC5688193.1"/>
    </source>
</evidence>
<reference evidence="1" key="1">
    <citation type="submission" date="2020-08" db="EMBL/GenBank/DDBJ databases">
        <title>Genome public.</title>
        <authorList>
            <person name="Liu C."/>
            <person name="Sun Q."/>
        </authorList>
    </citation>
    <scope>NUCLEOTIDE SEQUENCE</scope>
    <source>
        <strain evidence="1">NSJ-55</strain>
    </source>
</reference>
<protein>
    <submittedName>
        <fullName evidence="1">Uncharacterized protein</fullName>
    </submittedName>
</protein>
<name>A0A923LH31_9FIRM</name>
<gene>
    <name evidence="1" type="ORF">H8S37_04495</name>
</gene>
<accession>A0A923LH31</accession>